<evidence type="ECO:0000313" key="2">
    <source>
        <dbReference type="WBParaSite" id="ES5_v2.g26186.t1"/>
    </source>
</evidence>
<evidence type="ECO:0000313" key="1">
    <source>
        <dbReference type="Proteomes" id="UP000887579"/>
    </source>
</evidence>
<dbReference type="WBParaSite" id="ES5_v2.g26186.t1">
    <property type="protein sequence ID" value="ES5_v2.g26186.t1"/>
    <property type="gene ID" value="ES5_v2.g26186"/>
</dbReference>
<name>A0AC34G8X3_9BILA</name>
<dbReference type="Proteomes" id="UP000887579">
    <property type="component" value="Unplaced"/>
</dbReference>
<reference evidence="2" key="1">
    <citation type="submission" date="2022-11" db="UniProtKB">
        <authorList>
            <consortium name="WormBaseParasite"/>
        </authorList>
    </citation>
    <scope>IDENTIFICATION</scope>
</reference>
<sequence>MFQLFYHFKAILIMSSSFSTETAIVAETAAEENSPSSSFSSSATDEYFKTVIAVKFKLLNGQQHIELGNGVSFILNYEKKSGLDYDISISDVHGDIKEVSVIDNNEEVALISSRKFTIASISLSPVIMINVTYPFKRNQQTNVTYLFEVDSQRINILKLGEYFEDKFTLPQFDALIFTYFLRSTPYFEDGTQHPYYSLFIKNDKYDIEINGKKGNYECYIFGNESVELTFSFDIDVLQQQIKEESSSTTSPTSTPESEFEVIANKPETDASQTQILKDLYAQSSLKDAILVASDGTEVSAHRCILAAVSD</sequence>
<proteinExistence type="predicted"/>
<protein>
    <submittedName>
        <fullName evidence="2">BTB domain-containing protein</fullName>
    </submittedName>
</protein>
<organism evidence="1 2">
    <name type="scientific">Panagrolaimus sp. ES5</name>
    <dbReference type="NCBI Taxonomy" id="591445"/>
    <lineage>
        <taxon>Eukaryota</taxon>
        <taxon>Metazoa</taxon>
        <taxon>Ecdysozoa</taxon>
        <taxon>Nematoda</taxon>
        <taxon>Chromadorea</taxon>
        <taxon>Rhabditida</taxon>
        <taxon>Tylenchina</taxon>
        <taxon>Panagrolaimomorpha</taxon>
        <taxon>Panagrolaimoidea</taxon>
        <taxon>Panagrolaimidae</taxon>
        <taxon>Panagrolaimus</taxon>
    </lineage>
</organism>
<accession>A0AC34G8X3</accession>